<proteinExistence type="inferred from homology"/>
<dbReference type="GO" id="GO:0010629">
    <property type="term" value="P:negative regulation of gene expression"/>
    <property type="evidence" value="ECO:0007669"/>
    <property type="project" value="UniProtKB-ARBA"/>
</dbReference>
<sequence>MFPSFGLFADINCPFSKRGLCERPHCLYKHATELRKTFGASYKSSIVDFAGVQNDYPVNDDTKDDCLQELERINKEIETVRHEVEQEQKRLSHYQTVQADSINTVPTCSVSKSETAGKRVDKGSYGLTSSTDFTKTYSRARKYVVDNSKPRTDLEYDPLSNFSAGLKSYSSSGKEQKVKNRQGLKRANNSVPCDQKKPVPCLSQLFPSPEPLDDSNEDSVLIIDIPPSPDKKRTRAQKSVDFVAGKSLQEEVEELEVKTAPILILNAEACKVTSPPASTIEENGVYSNCVAENNEDPINLYENKECENIQVDGSLVELTDGLQALQSASQTIAHYQASEFVVEKSYQPASSFFLDQQDLVEKEENLFQVEFQPQCEHPCSVKKMIPLQSHHFQPKNSLFYKASVANSDSPCIQHTKQPQIATEQPAQTRVSNQLFSSKYEPSVLPHSQKPSCKMPGQMQGKAAAHESYLEPAEPALDSGDCQDLHDSSASNLANGAESSSAYTEQFFVTEEKEKVIIIHSSSDDEDELNYSEMELSDSDPMEECYRIFMEANNEDKGDDQPDVSVGAMDEEKPKLNVKQALPGKKRVAHEVKHIEQPVAKSRPQPQVLVPLRGPAVSGFASQPSITSKIQQVQQRASMLTASVKGVQAFGSSSCQRMPETHSASFPSTQTPENLQPAPVQNAYMNYISLGTAVIGVGNNLHLILPEGTFPLPITSSQVTSVLTPISQVHTGTVAVRQIYHPPSLTPLQRYRTTAPVLIPAPARKPSLTSAFAAVHSSTTASAAPQAAVHPTLKLMPTKRKMKQQFEAAKEKVPRDIRQRYVNLFTEEFLKTTPNVNEAFEKALAEEKAVYNRSVNKLKYLSVAVNALKKLKNQSTVAAKDENEVNCQRSKGNIPLNLKKCKADDMALYESLMDYILTEEKLVEGNYPVQHPEKPGCAALFDDDRKCHADPLKRICCRCGATYSVSQTGKHIRKEECNYHYGKGVTKKVPGGVETRYSCCEGVMGAPGCQVFKLHVHDALSLDGFVSTVTRHPSDTSCPGVYSLDCEMCYTVHGLELSRVTVVNCSLQVVYDTFVRPDNEAIDYNTRFSGISEEDVKGNRTFLREVQETLLSFISADTILIGHGLETDLCALKLLHGTVVDTSVVFPHRLGPPHKLTLNNLNAEYLRRIIQESVCGHDTAEDSAACMELMLWKIKEDGKFKK</sequence>
<accession>A0A6J2Q8Y9</accession>
<dbReference type="PANTHER" id="PTHR12801:SF152">
    <property type="entry name" value="EXONUCLEASE DOMAIN-CONTAINING PROTEIN"/>
    <property type="match status" value="1"/>
</dbReference>
<feature type="region of interest" description="Disordered" evidence="8">
    <location>
        <begin position="439"/>
        <end position="496"/>
    </location>
</feature>
<feature type="coiled-coil region" evidence="7">
    <location>
        <begin position="63"/>
        <end position="90"/>
    </location>
</feature>
<dbReference type="InterPro" id="IPR034922">
    <property type="entry name" value="REX1-like_exo"/>
</dbReference>
<name>A0A6J2Q8Y9_COTGO</name>
<dbReference type="GO" id="GO:0003676">
    <property type="term" value="F:nucleic acid binding"/>
    <property type="evidence" value="ECO:0007669"/>
    <property type="project" value="InterPro"/>
</dbReference>
<evidence type="ECO:0000259" key="9">
    <source>
        <dbReference type="SMART" id="SM00479"/>
    </source>
</evidence>
<dbReference type="FunFam" id="3.30.420.10:FF:000031">
    <property type="entry name" value="RNA exonuclease 1"/>
    <property type="match status" value="1"/>
</dbReference>
<feature type="region of interest" description="Disordered" evidence="8">
    <location>
        <begin position="167"/>
        <end position="195"/>
    </location>
</feature>
<evidence type="ECO:0000256" key="6">
    <source>
        <dbReference type="ARBA" id="ARBA00023242"/>
    </source>
</evidence>
<dbReference type="RefSeq" id="XP_029294913.1">
    <property type="nucleotide sequence ID" value="XM_029439053.1"/>
</dbReference>
<dbReference type="SUPFAM" id="SSF53098">
    <property type="entry name" value="Ribonuclease H-like"/>
    <property type="match status" value="1"/>
</dbReference>
<dbReference type="InParanoid" id="A0A6J2Q8Y9"/>
<dbReference type="InterPro" id="IPR013520">
    <property type="entry name" value="Ribonucl_H"/>
</dbReference>
<dbReference type="GO" id="GO:0005634">
    <property type="term" value="C:nucleus"/>
    <property type="evidence" value="ECO:0007669"/>
    <property type="project" value="UniProtKB-SubCell"/>
</dbReference>
<keyword evidence="7" id="KW-0175">Coiled coil</keyword>
<evidence type="ECO:0000256" key="5">
    <source>
        <dbReference type="ARBA" id="ARBA00022839"/>
    </source>
</evidence>
<reference evidence="11" key="1">
    <citation type="submission" date="2025-08" db="UniProtKB">
        <authorList>
            <consortium name="RefSeq"/>
        </authorList>
    </citation>
    <scope>IDENTIFICATION</scope>
</reference>
<protein>
    <submittedName>
        <fullName evidence="11">RNA exonuclease 1 homolog isoform X1</fullName>
    </submittedName>
</protein>
<dbReference type="Gene3D" id="3.30.420.10">
    <property type="entry name" value="Ribonuclease H-like superfamily/Ribonuclease H"/>
    <property type="match status" value="1"/>
</dbReference>
<gene>
    <name evidence="11" type="primary">LOC115013077</name>
</gene>
<keyword evidence="3" id="KW-0540">Nuclease</keyword>
<dbReference type="GeneID" id="115013077"/>
<dbReference type="KEGG" id="cgob:115013077"/>
<keyword evidence="4" id="KW-0378">Hydrolase</keyword>
<feature type="domain" description="Exonuclease" evidence="9">
    <location>
        <begin position="1039"/>
        <end position="1198"/>
    </location>
</feature>
<dbReference type="SMART" id="SM00479">
    <property type="entry name" value="EXOIII"/>
    <property type="match status" value="1"/>
</dbReference>
<evidence type="ECO:0000256" key="7">
    <source>
        <dbReference type="SAM" id="Coils"/>
    </source>
</evidence>
<keyword evidence="10" id="KW-1185">Reference proteome</keyword>
<dbReference type="OrthoDB" id="206335at2759"/>
<comment type="subcellular location">
    <subcellularLocation>
        <location evidence="1">Nucleus</location>
    </subcellularLocation>
</comment>
<evidence type="ECO:0000256" key="4">
    <source>
        <dbReference type="ARBA" id="ARBA00022801"/>
    </source>
</evidence>
<organism evidence="10 11">
    <name type="scientific">Cottoperca gobio</name>
    <name type="common">Frogmouth</name>
    <name type="synonym">Aphritis gobio</name>
    <dbReference type="NCBI Taxonomy" id="56716"/>
    <lineage>
        <taxon>Eukaryota</taxon>
        <taxon>Metazoa</taxon>
        <taxon>Chordata</taxon>
        <taxon>Craniata</taxon>
        <taxon>Vertebrata</taxon>
        <taxon>Euteleostomi</taxon>
        <taxon>Actinopterygii</taxon>
        <taxon>Neopterygii</taxon>
        <taxon>Teleostei</taxon>
        <taxon>Neoteleostei</taxon>
        <taxon>Acanthomorphata</taxon>
        <taxon>Eupercaria</taxon>
        <taxon>Perciformes</taxon>
        <taxon>Notothenioidei</taxon>
        <taxon>Bovichtidae</taxon>
        <taxon>Cottoperca</taxon>
    </lineage>
</organism>
<keyword evidence="5 11" id="KW-0269">Exonuclease</keyword>
<dbReference type="InterPro" id="IPR012337">
    <property type="entry name" value="RNaseH-like_sf"/>
</dbReference>
<dbReference type="Pfam" id="PF15870">
    <property type="entry name" value="EloA-BP1"/>
    <property type="match status" value="1"/>
</dbReference>
<evidence type="ECO:0000313" key="11">
    <source>
        <dbReference type="RefSeq" id="XP_029294913.1"/>
    </source>
</evidence>
<dbReference type="InterPro" id="IPR047021">
    <property type="entry name" value="REXO1/3/4-like"/>
</dbReference>
<keyword evidence="6" id="KW-0539">Nucleus</keyword>
<dbReference type="InterPro" id="IPR036397">
    <property type="entry name" value="RNaseH_sf"/>
</dbReference>
<evidence type="ECO:0000313" key="10">
    <source>
        <dbReference type="Proteomes" id="UP000504630"/>
    </source>
</evidence>
<dbReference type="Pfam" id="PF00929">
    <property type="entry name" value="RNase_T"/>
    <property type="match status" value="1"/>
</dbReference>
<dbReference type="PANTHER" id="PTHR12801">
    <property type="entry name" value="RNA EXONUCLEASE REXO1 / RECO3 FAMILY MEMBER-RELATED"/>
    <property type="match status" value="1"/>
</dbReference>
<comment type="similarity">
    <text evidence="2">Belongs to the REXO1/REXO3 family.</text>
</comment>
<dbReference type="Proteomes" id="UP000504630">
    <property type="component" value="Chromosome 9"/>
</dbReference>
<dbReference type="CDD" id="cd06145">
    <property type="entry name" value="REX1_like"/>
    <property type="match status" value="1"/>
</dbReference>
<evidence type="ECO:0000256" key="8">
    <source>
        <dbReference type="SAM" id="MobiDB-lite"/>
    </source>
</evidence>
<evidence type="ECO:0000256" key="1">
    <source>
        <dbReference type="ARBA" id="ARBA00004123"/>
    </source>
</evidence>
<dbReference type="GO" id="GO:0004527">
    <property type="term" value="F:exonuclease activity"/>
    <property type="evidence" value="ECO:0007669"/>
    <property type="project" value="UniProtKB-KW"/>
</dbReference>
<feature type="compositionally biased region" description="Polar residues" evidence="8">
    <location>
        <begin position="487"/>
        <end position="496"/>
    </location>
</feature>
<evidence type="ECO:0000256" key="2">
    <source>
        <dbReference type="ARBA" id="ARBA00006357"/>
    </source>
</evidence>
<evidence type="ECO:0000256" key="3">
    <source>
        <dbReference type="ARBA" id="ARBA00022722"/>
    </source>
</evidence>
<dbReference type="InterPro" id="IPR031736">
    <property type="entry name" value="REXO1-like_dom"/>
</dbReference>
<dbReference type="AlphaFoldDB" id="A0A6J2Q8Y9"/>